<dbReference type="SUPFAM" id="SSF57667">
    <property type="entry name" value="beta-beta-alpha zinc fingers"/>
    <property type="match status" value="1"/>
</dbReference>
<dbReference type="GO" id="GO:0008270">
    <property type="term" value="F:zinc ion binding"/>
    <property type="evidence" value="ECO:0007669"/>
    <property type="project" value="UniProtKB-KW"/>
</dbReference>
<feature type="compositionally biased region" description="Polar residues" evidence="8">
    <location>
        <begin position="38"/>
        <end position="50"/>
    </location>
</feature>
<keyword evidence="1" id="KW-0479">Metal-binding</keyword>
<proteinExistence type="predicted"/>
<protein>
    <recommendedName>
        <fullName evidence="9">C2H2-type domain-containing protein</fullName>
    </recommendedName>
</protein>
<keyword evidence="3" id="KW-0862">Zinc</keyword>
<feature type="compositionally biased region" description="Polar residues" evidence="8">
    <location>
        <begin position="374"/>
        <end position="400"/>
    </location>
</feature>
<evidence type="ECO:0000256" key="6">
    <source>
        <dbReference type="ARBA" id="ARBA00023242"/>
    </source>
</evidence>
<dbReference type="GO" id="GO:0006351">
    <property type="term" value="P:DNA-templated transcription"/>
    <property type="evidence" value="ECO:0007669"/>
    <property type="project" value="InterPro"/>
</dbReference>
<dbReference type="CDD" id="cd12148">
    <property type="entry name" value="fungal_TF_MHR"/>
    <property type="match status" value="1"/>
</dbReference>
<evidence type="ECO:0000256" key="4">
    <source>
        <dbReference type="ARBA" id="ARBA00023015"/>
    </source>
</evidence>
<keyword evidence="6" id="KW-0539">Nucleus</keyword>
<evidence type="ECO:0000256" key="8">
    <source>
        <dbReference type="SAM" id="MobiDB-lite"/>
    </source>
</evidence>
<dbReference type="InterPro" id="IPR036236">
    <property type="entry name" value="Znf_C2H2_sf"/>
</dbReference>
<dbReference type="Pfam" id="PF04082">
    <property type="entry name" value="Fungal_trans"/>
    <property type="match status" value="1"/>
</dbReference>
<accession>A0A2I2FN62</accession>
<dbReference type="Proteomes" id="UP000234585">
    <property type="component" value="Unassembled WGS sequence"/>
</dbReference>
<dbReference type="PANTHER" id="PTHR47660">
    <property type="entry name" value="TRANSCRIPTION FACTOR WITH C2H2 AND ZN(2)-CYS(6) DNA BINDING DOMAIN (EUROFUNG)-RELATED-RELATED"/>
    <property type="match status" value="1"/>
</dbReference>
<dbReference type="OrthoDB" id="654211at2759"/>
<dbReference type="Gene3D" id="3.30.160.60">
    <property type="entry name" value="Classic Zinc Finger"/>
    <property type="match status" value="2"/>
</dbReference>
<dbReference type="GO" id="GO:0003677">
    <property type="term" value="F:DNA binding"/>
    <property type="evidence" value="ECO:0007669"/>
    <property type="project" value="InterPro"/>
</dbReference>
<feature type="domain" description="C2H2-type" evidence="9">
    <location>
        <begin position="71"/>
        <end position="93"/>
    </location>
</feature>
<evidence type="ECO:0000256" key="7">
    <source>
        <dbReference type="PROSITE-ProRule" id="PRU00042"/>
    </source>
</evidence>
<feature type="compositionally biased region" description="Polar residues" evidence="8">
    <location>
        <begin position="285"/>
        <end position="313"/>
    </location>
</feature>
<feature type="domain" description="C2H2-type" evidence="9">
    <location>
        <begin position="43"/>
        <end position="70"/>
    </location>
</feature>
<feature type="region of interest" description="Disordered" evidence="8">
    <location>
        <begin position="260"/>
        <end position="318"/>
    </location>
</feature>
<dbReference type="GeneID" id="36521880"/>
<gene>
    <name evidence="10" type="ORF">BDW47DRAFT_114816</name>
</gene>
<evidence type="ECO:0000256" key="3">
    <source>
        <dbReference type="ARBA" id="ARBA00022833"/>
    </source>
</evidence>
<evidence type="ECO:0000256" key="1">
    <source>
        <dbReference type="ARBA" id="ARBA00022723"/>
    </source>
</evidence>
<sequence length="990" mass="110247">MSSGKNGNSQEISGHPEVDSASTRDHSNDSQEERSTHTNDNQPRCSICQSTFRRPEHLKRHFRSHTKEKPFKCTRCGRYFSRTDTLHRHELSHHSVGTKGTEGHAHRITVKTFRACFKCAVARVRCSGGQKATSSNASPVLDGASNSSAFLPDPPPLADDIDANLKPSEGPVMSQRPDFKMARTQVQLPGQSVSNAFLGSSNNLNVHDVLRSRHDDVPETGASHTPNANQIGTAVYPSFSLYNVSNPPHAYPEVATSDIRNTHRHDGGPPVDSSTRSRPPERGENTTALEMTVSDLQQTSLGSDEPNTSTINWLPNDLYRNGTNREDLRSDALAQDPQTGGSLSQTVWLPPVVGTGPIKPSLDKSICQAPPRDFSTSGNPQELDNLTQDTTQPPVQSSTKRLTDDCMGDAPPPSKQPKNSVNALSYSEYETSECAHGHFSFPAIHESHTPDEQSVIDFPIEPSTYDSIYRSFVQLCCADSLFYFKFDSTSFLPVNALSSFIRVYFEAFQPIYPIFHAPTYNPNRTHWSVILAMSAIGCQASGFRESIAVERERYRSEQTPLWLIQAMMLNCVGLAYGASEKIRASALSSFGDLVTLVSRERLLYSVSRPNTTGGEDTQETQWTLWIEDEVRRRTAYFVWLLDCTLAYHFDSRPSLFLEDSQAALPSHESLWQAKSARVWKQLVENPSGPVGVSLYDAVLIMYIEKRLVPGIGDFTSILLIYALYQRTWEVGDYFQRPLSFWGPTAKKQSRDAAIPSGSIWLPGIPSYSKWRNSACDCLDILQWMVNGTKALGPEHQIFLHLHTARIILLTPFREIRSLATSIVTGQIEWTQRQQSIEWHYILRWIQHDQYKARLAIVHAGSCLSHIRSHSTNAFHEPVAAFLSILTLWAYGMCHPQAFAEPILLGEPTSRQATKPSYIHLDHPCDDGLVQSFVRDGQAMSGIVTGAGDICGPHGPKEVLRVGCKILSDLNSWGISWRLIATLTKLAELIL</sequence>
<dbReference type="EMBL" id="KZ559118">
    <property type="protein sequence ID" value="PLB42055.1"/>
    <property type="molecule type" value="Genomic_DNA"/>
</dbReference>
<dbReference type="FunFam" id="3.30.160.60:FF:001719">
    <property type="entry name" value="C2H2 type zinc finger domain protein"/>
    <property type="match status" value="1"/>
</dbReference>
<evidence type="ECO:0000313" key="10">
    <source>
        <dbReference type="EMBL" id="PLB42055.1"/>
    </source>
</evidence>
<evidence type="ECO:0000256" key="5">
    <source>
        <dbReference type="ARBA" id="ARBA00023163"/>
    </source>
</evidence>
<dbReference type="FunFam" id="3.30.160.60:FF:000446">
    <property type="entry name" value="Zinc finger protein"/>
    <property type="match status" value="1"/>
</dbReference>
<evidence type="ECO:0000259" key="9">
    <source>
        <dbReference type="PROSITE" id="PS50157"/>
    </source>
</evidence>
<feature type="region of interest" description="Disordered" evidence="8">
    <location>
        <begin position="1"/>
        <end position="50"/>
    </location>
</feature>
<keyword evidence="11" id="KW-1185">Reference proteome</keyword>
<evidence type="ECO:0000313" key="11">
    <source>
        <dbReference type="Proteomes" id="UP000234585"/>
    </source>
</evidence>
<feature type="compositionally biased region" description="Basic and acidic residues" evidence="8">
    <location>
        <begin position="14"/>
        <end position="37"/>
    </location>
</feature>
<dbReference type="SMART" id="SM00355">
    <property type="entry name" value="ZnF_C2H2"/>
    <property type="match status" value="2"/>
</dbReference>
<dbReference type="RefSeq" id="XP_024676067.1">
    <property type="nucleotide sequence ID" value="XM_024814720.1"/>
</dbReference>
<dbReference type="PROSITE" id="PS00028">
    <property type="entry name" value="ZINC_FINGER_C2H2_1"/>
    <property type="match status" value="1"/>
</dbReference>
<keyword evidence="4" id="KW-0805">Transcription regulation</keyword>
<dbReference type="STRING" id="41067.A0A2I2FN62"/>
<dbReference type="InterPro" id="IPR013087">
    <property type="entry name" value="Znf_C2H2_type"/>
</dbReference>
<feature type="region of interest" description="Disordered" evidence="8">
    <location>
        <begin position="359"/>
        <end position="422"/>
    </location>
</feature>
<keyword evidence="5" id="KW-0804">Transcription</keyword>
<feature type="compositionally biased region" description="Polar residues" evidence="8">
    <location>
        <begin position="1"/>
        <end position="12"/>
    </location>
</feature>
<organism evidence="10 11">
    <name type="scientific">Aspergillus candidus</name>
    <dbReference type="NCBI Taxonomy" id="41067"/>
    <lineage>
        <taxon>Eukaryota</taxon>
        <taxon>Fungi</taxon>
        <taxon>Dikarya</taxon>
        <taxon>Ascomycota</taxon>
        <taxon>Pezizomycotina</taxon>
        <taxon>Eurotiomycetes</taxon>
        <taxon>Eurotiomycetidae</taxon>
        <taxon>Eurotiales</taxon>
        <taxon>Aspergillaceae</taxon>
        <taxon>Aspergillus</taxon>
        <taxon>Aspergillus subgen. Circumdati</taxon>
    </lineage>
</organism>
<dbReference type="PANTHER" id="PTHR47660:SF7">
    <property type="entry name" value="TRANSCRIPTION FACTOR WITH C2H2 AND ZN(2)-CYS(6) DNA BINDING DOMAIN (EUROFUNG)"/>
    <property type="match status" value="1"/>
</dbReference>
<evidence type="ECO:0000256" key="2">
    <source>
        <dbReference type="ARBA" id="ARBA00022771"/>
    </source>
</evidence>
<dbReference type="InterPro" id="IPR007219">
    <property type="entry name" value="XnlR_reg_dom"/>
</dbReference>
<dbReference type="PROSITE" id="PS50157">
    <property type="entry name" value="ZINC_FINGER_C2H2_2"/>
    <property type="match status" value="2"/>
</dbReference>
<name>A0A2I2FN62_ASPCN</name>
<reference evidence="10 11" key="1">
    <citation type="submission" date="2017-12" db="EMBL/GenBank/DDBJ databases">
        <authorList>
            <consortium name="DOE Joint Genome Institute"/>
            <person name="Haridas S."/>
            <person name="Kjaerbolling I."/>
            <person name="Vesth T.C."/>
            <person name="Frisvad J.C."/>
            <person name="Nybo J.L."/>
            <person name="Theobald S."/>
            <person name="Kuo A."/>
            <person name="Bowyer P."/>
            <person name="Matsuda Y."/>
            <person name="Mondo S."/>
            <person name="Lyhne E.K."/>
            <person name="Kogle M.E."/>
            <person name="Clum A."/>
            <person name="Lipzen A."/>
            <person name="Salamov A."/>
            <person name="Ngan C.Y."/>
            <person name="Daum C."/>
            <person name="Chiniquy J."/>
            <person name="Barry K."/>
            <person name="LaButti K."/>
            <person name="Simmons B.A."/>
            <person name="Magnuson J.K."/>
            <person name="Mortensen U.H."/>
            <person name="Larsen T.O."/>
            <person name="Grigoriev I.V."/>
            <person name="Baker S.E."/>
            <person name="Andersen M.R."/>
            <person name="Nordberg H.P."/>
            <person name="Cantor M.N."/>
            <person name="Hua S.X."/>
        </authorList>
    </citation>
    <scope>NUCLEOTIDE SEQUENCE [LARGE SCALE GENOMIC DNA]</scope>
    <source>
        <strain evidence="10 11">CBS 102.13</strain>
    </source>
</reference>
<dbReference type="AlphaFoldDB" id="A0A2I2FN62"/>
<keyword evidence="2 7" id="KW-0863">Zinc-finger</keyword>